<keyword evidence="4" id="KW-1185">Reference proteome</keyword>
<reference evidence="3 4" key="1">
    <citation type="submission" date="2019-02" db="EMBL/GenBank/DDBJ databases">
        <title>Deep-cultivation of Planctomycetes and their phenomic and genomic characterization uncovers novel biology.</title>
        <authorList>
            <person name="Wiegand S."/>
            <person name="Jogler M."/>
            <person name="Boedeker C."/>
            <person name="Pinto D."/>
            <person name="Vollmers J."/>
            <person name="Rivas-Marin E."/>
            <person name="Kohn T."/>
            <person name="Peeters S.H."/>
            <person name="Heuer A."/>
            <person name="Rast P."/>
            <person name="Oberbeckmann S."/>
            <person name="Bunk B."/>
            <person name="Jeske O."/>
            <person name="Meyerdierks A."/>
            <person name="Storesund J.E."/>
            <person name="Kallscheuer N."/>
            <person name="Luecker S."/>
            <person name="Lage O.M."/>
            <person name="Pohl T."/>
            <person name="Merkel B.J."/>
            <person name="Hornburger P."/>
            <person name="Mueller R.-W."/>
            <person name="Bruemmer F."/>
            <person name="Labrenz M."/>
            <person name="Spormann A.M."/>
            <person name="Op den Camp H."/>
            <person name="Overmann J."/>
            <person name="Amann R."/>
            <person name="Jetten M.S.M."/>
            <person name="Mascher T."/>
            <person name="Medema M.H."/>
            <person name="Devos D.P."/>
            <person name="Kaster A.-K."/>
            <person name="Ovreas L."/>
            <person name="Rohde M."/>
            <person name="Galperin M.Y."/>
            <person name="Jogler C."/>
        </authorList>
    </citation>
    <scope>NUCLEOTIDE SEQUENCE [LARGE SCALE GENOMIC DNA]</scope>
    <source>
        <strain evidence="3 4">Pla133</strain>
    </source>
</reference>
<proteinExistence type="predicted"/>
<feature type="transmembrane region" description="Helical" evidence="2">
    <location>
        <begin position="81"/>
        <end position="99"/>
    </location>
</feature>
<sequence>MFQLDDQTRPPQAEAEGPPVVEDEHAPAGPIQTFEVLVEVERAHMYYGLHRPPWKRVALTVLGVVLTVVGLLLWLTPVLPGGFLAYIGIPLLFAASPRIESRIRRWIKHRFLRLRVRWRRWRSRAGERADT</sequence>
<accession>A0A518BIQ7</accession>
<name>A0A518BIQ7_9BACT</name>
<feature type="region of interest" description="Disordered" evidence="1">
    <location>
        <begin position="1"/>
        <end position="26"/>
    </location>
</feature>
<dbReference type="AlphaFoldDB" id="A0A518BIQ7"/>
<feature type="transmembrane region" description="Helical" evidence="2">
    <location>
        <begin position="57"/>
        <end position="75"/>
    </location>
</feature>
<evidence type="ECO:0000313" key="3">
    <source>
        <dbReference type="EMBL" id="QDU66859.1"/>
    </source>
</evidence>
<organism evidence="3 4">
    <name type="scientific">Engelhardtia mirabilis</name>
    <dbReference type="NCBI Taxonomy" id="2528011"/>
    <lineage>
        <taxon>Bacteria</taxon>
        <taxon>Pseudomonadati</taxon>
        <taxon>Planctomycetota</taxon>
        <taxon>Planctomycetia</taxon>
        <taxon>Planctomycetia incertae sedis</taxon>
        <taxon>Engelhardtia</taxon>
    </lineage>
</organism>
<evidence type="ECO:0000313" key="4">
    <source>
        <dbReference type="Proteomes" id="UP000316921"/>
    </source>
</evidence>
<dbReference type="EMBL" id="CP036287">
    <property type="protein sequence ID" value="QDU66859.1"/>
    <property type="molecule type" value="Genomic_DNA"/>
</dbReference>
<gene>
    <name evidence="3" type="ORF">Pla133_19350</name>
</gene>
<evidence type="ECO:0000256" key="2">
    <source>
        <dbReference type="SAM" id="Phobius"/>
    </source>
</evidence>
<dbReference type="KEGG" id="pbap:Pla133_19350"/>
<keyword evidence="2" id="KW-1133">Transmembrane helix</keyword>
<dbReference type="Proteomes" id="UP000316921">
    <property type="component" value="Chromosome"/>
</dbReference>
<protein>
    <recommendedName>
        <fullName evidence="5">Transmembrane protein (PGPGW)</fullName>
    </recommendedName>
</protein>
<evidence type="ECO:0000256" key="1">
    <source>
        <dbReference type="SAM" id="MobiDB-lite"/>
    </source>
</evidence>
<dbReference type="RefSeq" id="WP_419192291.1">
    <property type="nucleotide sequence ID" value="NZ_CP036287.1"/>
</dbReference>
<evidence type="ECO:0008006" key="5">
    <source>
        <dbReference type="Google" id="ProtNLM"/>
    </source>
</evidence>
<keyword evidence="2" id="KW-0472">Membrane</keyword>
<keyword evidence="2" id="KW-0812">Transmembrane</keyword>